<organism evidence="7 8">
    <name type="scientific">Hymenobacter gummosus</name>
    <dbReference type="NCBI Taxonomy" id="1776032"/>
    <lineage>
        <taxon>Bacteria</taxon>
        <taxon>Pseudomonadati</taxon>
        <taxon>Bacteroidota</taxon>
        <taxon>Cytophagia</taxon>
        <taxon>Cytophagales</taxon>
        <taxon>Hymenobacteraceae</taxon>
        <taxon>Hymenobacter</taxon>
    </lineage>
</organism>
<dbReference type="InterPro" id="IPR000866">
    <property type="entry name" value="AhpC/TSA"/>
</dbReference>
<dbReference type="GO" id="GO:0016491">
    <property type="term" value="F:oxidoreductase activity"/>
    <property type="evidence" value="ECO:0007669"/>
    <property type="project" value="InterPro"/>
</dbReference>
<dbReference type="SUPFAM" id="SSF52833">
    <property type="entry name" value="Thioredoxin-like"/>
    <property type="match status" value="1"/>
</dbReference>
<dbReference type="PANTHER" id="PTHR42852">
    <property type="entry name" value="THIOL:DISULFIDE INTERCHANGE PROTEIN DSBE"/>
    <property type="match status" value="1"/>
</dbReference>
<evidence type="ECO:0000256" key="5">
    <source>
        <dbReference type="SAM" id="SignalP"/>
    </source>
</evidence>
<dbReference type="InterPro" id="IPR036249">
    <property type="entry name" value="Thioredoxin-like_sf"/>
</dbReference>
<evidence type="ECO:0000313" key="7">
    <source>
        <dbReference type="EMBL" id="RTQ46876.1"/>
    </source>
</evidence>
<dbReference type="PROSITE" id="PS51352">
    <property type="entry name" value="THIOREDOXIN_2"/>
    <property type="match status" value="1"/>
</dbReference>
<evidence type="ECO:0000259" key="6">
    <source>
        <dbReference type="PROSITE" id="PS51352"/>
    </source>
</evidence>
<dbReference type="OrthoDB" id="6399635at2"/>
<reference evidence="7 8" key="1">
    <citation type="submission" date="2018-12" db="EMBL/GenBank/DDBJ databases">
        <title>Hymenobacter gummosus sp. nov., isolated from a spring.</title>
        <authorList>
            <person name="Nie L."/>
        </authorList>
    </citation>
    <scope>NUCLEOTIDE SEQUENCE [LARGE SCALE GENOMIC DNA]</scope>
    <source>
        <strain evidence="7 8">KCTC 52166</strain>
    </source>
</reference>
<evidence type="ECO:0000313" key="8">
    <source>
        <dbReference type="Proteomes" id="UP000282184"/>
    </source>
</evidence>
<gene>
    <name evidence="7" type="ORF">EJV47_21125</name>
</gene>
<keyword evidence="3" id="KW-1015">Disulfide bond</keyword>
<keyword evidence="2" id="KW-0201">Cytochrome c-type biogenesis</keyword>
<keyword evidence="5" id="KW-0732">Signal</keyword>
<dbReference type="Pfam" id="PF00578">
    <property type="entry name" value="AhpC-TSA"/>
    <property type="match status" value="1"/>
</dbReference>
<keyword evidence="8" id="KW-1185">Reference proteome</keyword>
<accession>A0A3S0QFS0</accession>
<dbReference type="Proteomes" id="UP000282184">
    <property type="component" value="Unassembled WGS sequence"/>
</dbReference>
<feature type="signal peptide" evidence="5">
    <location>
        <begin position="1"/>
        <end position="41"/>
    </location>
</feature>
<evidence type="ECO:0000256" key="1">
    <source>
        <dbReference type="ARBA" id="ARBA00004196"/>
    </source>
</evidence>
<evidence type="ECO:0000256" key="3">
    <source>
        <dbReference type="ARBA" id="ARBA00023157"/>
    </source>
</evidence>
<keyword evidence="4" id="KW-0676">Redox-active center</keyword>
<dbReference type="GO" id="GO:0017004">
    <property type="term" value="P:cytochrome complex assembly"/>
    <property type="evidence" value="ECO:0007669"/>
    <property type="project" value="UniProtKB-KW"/>
</dbReference>
<protein>
    <submittedName>
        <fullName evidence="7">TlpA family protein disulfide reductase</fullName>
    </submittedName>
</protein>
<proteinExistence type="predicted"/>
<dbReference type="EMBL" id="RXOF01000014">
    <property type="protein sequence ID" value="RTQ46876.1"/>
    <property type="molecule type" value="Genomic_DNA"/>
</dbReference>
<dbReference type="InterPro" id="IPR013766">
    <property type="entry name" value="Thioredoxin_domain"/>
</dbReference>
<dbReference type="PANTHER" id="PTHR42852:SF6">
    <property type="entry name" value="THIOL:DISULFIDE INTERCHANGE PROTEIN DSBE"/>
    <property type="match status" value="1"/>
</dbReference>
<name>A0A3S0QFS0_9BACT</name>
<comment type="subcellular location">
    <subcellularLocation>
        <location evidence="1">Cell envelope</location>
    </subcellularLocation>
</comment>
<evidence type="ECO:0000256" key="4">
    <source>
        <dbReference type="ARBA" id="ARBA00023284"/>
    </source>
</evidence>
<dbReference type="Gene3D" id="3.40.30.10">
    <property type="entry name" value="Glutaredoxin"/>
    <property type="match status" value="1"/>
</dbReference>
<dbReference type="AlphaFoldDB" id="A0A3S0QFS0"/>
<feature type="chain" id="PRO_5018732693" evidence="5">
    <location>
        <begin position="42"/>
        <end position="508"/>
    </location>
</feature>
<dbReference type="CDD" id="cd02966">
    <property type="entry name" value="TlpA_like_family"/>
    <property type="match status" value="1"/>
</dbReference>
<dbReference type="GO" id="GO:0030313">
    <property type="term" value="C:cell envelope"/>
    <property type="evidence" value="ECO:0007669"/>
    <property type="project" value="UniProtKB-SubCell"/>
</dbReference>
<dbReference type="InterPro" id="IPR050553">
    <property type="entry name" value="Thioredoxin_ResA/DsbE_sf"/>
</dbReference>
<sequence>MFPVERGKFPLYLPAYPTNQSAVSVRLLLVLLLSLPLAATAQDPPAAVVRGRILHPTDSVVQLRRRSWLSHAFRVTTVRLTAKGTFVAVLDSLAQPAAVELVYGRHAAELWLGPGDTLQLQADARRFTSSLQLSGPAAGPSYYRQEQLRRRTADFYLAPEGRRTPDTPEKMRARADAFRRRAEAVLAAAAQRYQLPLAFRRQQEAAIRYEWGRVLLGFAADYEYRRPLQGPIVRRLPAAYYDFTATLPFPADSALPSLSYRLYGDLLGFHLLRERRQGMVFTDFSSRQFAWGYDTLRQVLPTGPSQDWLLARQLSQLLTFGRPADLPPRLADFRRRYPASPWLPPLTRQLARQQSTAPGQPLPAFQLTDAQGRPVSLDTLRGRLVYLDVWASWCQPCRAEAPALLALRRRFADRPEVLFVGLSIDARAAAWQRALLADGLGSGPNQAQFRARPTDEALRRLYEQQGVPFYWLIGPDGRILDDHAPRPSSTEAAAAIEAALTALKAGRP</sequence>
<comment type="caution">
    <text evidence="7">The sequence shown here is derived from an EMBL/GenBank/DDBJ whole genome shotgun (WGS) entry which is preliminary data.</text>
</comment>
<dbReference type="GO" id="GO:0016209">
    <property type="term" value="F:antioxidant activity"/>
    <property type="evidence" value="ECO:0007669"/>
    <property type="project" value="InterPro"/>
</dbReference>
<feature type="domain" description="Thioredoxin" evidence="6">
    <location>
        <begin position="356"/>
        <end position="505"/>
    </location>
</feature>
<evidence type="ECO:0000256" key="2">
    <source>
        <dbReference type="ARBA" id="ARBA00022748"/>
    </source>
</evidence>